<organism evidence="8 9">
    <name type="scientific">Cephalotrichum gorgonifer</name>
    <dbReference type="NCBI Taxonomy" id="2041049"/>
    <lineage>
        <taxon>Eukaryota</taxon>
        <taxon>Fungi</taxon>
        <taxon>Dikarya</taxon>
        <taxon>Ascomycota</taxon>
        <taxon>Pezizomycotina</taxon>
        <taxon>Sordariomycetes</taxon>
        <taxon>Hypocreomycetidae</taxon>
        <taxon>Microascales</taxon>
        <taxon>Microascaceae</taxon>
        <taxon>Cephalotrichum</taxon>
    </lineage>
</organism>
<evidence type="ECO:0000313" key="9">
    <source>
        <dbReference type="Proteomes" id="UP001187682"/>
    </source>
</evidence>
<feature type="compositionally biased region" description="Low complexity" evidence="6">
    <location>
        <begin position="340"/>
        <end position="356"/>
    </location>
</feature>
<sequence length="1316" mass="146657">MTREQARASHSGHPDVEIDLLALLWEEAPFPRLPRDAPPELKDFVQTIENPRHVYTIHKAARRHNFQSLVEKSVPSPSLAILSHVVPIVANVAFLPAGKAPIRRYNPTSARTLAVYMATQDDPERSLCPYLRIGKDTPVSAMNSLVISPIHPTGDTTLKAPSRQRSGSKGKERRQSTESSRDSGEEQASPHPAKPPGRHGRSRNRSQSPGNNQYERPAIRRQNEATFEVKEQPVRQDHRSFTTNMFGTVAFRMLEWLTPHSLDTLAKRVQDLSAPSGPEESSPPSPKLSSSSASQDPGSPASPRTRSDSMSKEARSSDAASPVQPSGTPAVPNKAGTSTNAANARRNSNAKVRAAATKPIRKLSTDPYVSSATAEDAPPTLVSPRICGRHSEKLPRPPKSSQAPNRGVSFAPPSPSGSSDDAEVERAHLTSGDEIEIEEAQDLLDDRDRTDEEGDDEGSQESEGSTGDEEEPNDVASTPARDKSPETSDPVEDTFSDDARLSRLGDAILPQSLSRLNFEVVEFLFNVLREDSTFESPTLLPRGASWQLQPGRLTRLPGMPTPYPLPMKQEWKRFIEQSVFYVMSDAHSLVRSFTKDGKLLDSRSLWRSMVRLTDAAPSLVFHSLWMATAGLFTLPKSFQPVQSPSTKSFPKTPRALTHAEAGHLVSICLHALAAAAPEVPNRTVLFDTSRLRSGGAILSGNGGTRSNPAQISLKYNDTFSNDLALRLARRLFSALVVRKHFAALAEFDDNVHDSPEDLDVLAPLMSQMDHLNSDAEISQNHSPTLQALPLLLIDWAKAVLMQDWDGQPMFNPDSAFGGAMLFIETMYERKQELLLADVNFRVEYLADRLDSASIPVDWLSFVPSRKRQHLLDRPFVFHPSNLVSYFRAINLSRMSRSYEEPSSVYERVRRFASDGLLGHQHRRVLQDMVRRAMSKYLILNVGRKTVVRDAFDQLWQREERELLRPLKVHLGEDSGEEGFDLGGVQQEFFKLVVAEIFDPSYGAFTVDERTRMAWFVPGSLVETWKYELVGVIFSLAVYNGLTLPVTLPKALYRKLLGEPVDELHHIADGWPELASGLTMLLEWDESDGTVEDIFARTYEFSVDTFGVPVSRDMQSWYDKPWPRAAVLPGSSRAAPSEENPADAPMVTDENRSAYVSDYIKFLTDLSVQPQYAAFERGFRACLHARSLDLLSPSILQSVVEGTQEIDLAELKRHTRYNGWDASHQTIRDFWSVVKRYDEPMKRRLLEFVTASDRVPVGGMQHVQFVIQRNGEEGKGGRLPTAYTCYGTLLLPEYEEKEVLRERLGMALANSQGFGFA</sequence>
<dbReference type="GO" id="GO:0061630">
    <property type="term" value="F:ubiquitin protein ligase activity"/>
    <property type="evidence" value="ECO:0007669"/>
    <property type="project" value="UniProtKB-EC"/>
</dbReference>
<keyword evidence="4 5" id="KW-0833">Ubl conjugation pathway</keyword>
<dbReference type="Gene3D" id="3.30.2160.10">
    <property type="entry name" value="Hect, E3 ligase catalytic domain"/>
    <property type="match status" value="1"/>
</dbReference>
<dbReference type="InterPro" id="IPR000569">
    <property type="entry name" value="HECT_dom"/>
</dbReference>
<evidence type="ECO:0000256" key="6">
    <source>
        <dbReference type="SAM" id="MobiDB-lite"/>
    </source>
</evidence>
<dbReference type="EMBL" id="ONZQ02000011">
    <property type="protein sequence ID" value="SPO04849.1"/>
    <property type="molecule type" value="Genomic_DNA"/>
</dbReference>
<evidence type="ECO:0000259" key="7">
    <source>
        <dbReference type="PROSITE" id="PS50237"/>
    </source>
</evidence>
<feature type="compositionally biased region" description="Basic and acidic residues" evidence="6">
    <location>
        <begin position="217"/>
        <end position="235"/>
    </location>
</feature>
<reference evidence="8" key="1">
    <citation type="submission" date="2018-03" db="EMBL/GenBank/DDBJ databases">
        <authorList>
            <person name="Guldener U."/>
        </authorList>
    </citation>
    <scope>NUCLEOTIDE SEQUENCE</scope>
</reference>
<proteinExistence type="predicted"/>
<dbReference type="GO" id="GO:0000209">
    <property type="term" value="P:protein polyubiquitination"/>
    <property type="evidence" value="ECO:0007669"/>
    <property type="project" value="InterPro"/>
</dbReference>
<feature type="compositionally biased region" description="Acidic residues" evidence="6">
    <location>
        <begin position="433"/>
        <end position="443"/>
    </location>
</feature>
<dbReference type="InterPro" id="IPR044611">
    <property type="entry name" value="E3A/B/C-like"/>
</dbReference>
<dbReference type="Proteomes" id="UP001187682">
    <property type="component" value="Unassembled WGS sequence"/>
</dbReference>
<dbReference type="InterPro" id="IPR035983">
    <property type="entry name" value="Hect_E3_ubiquitin_ligase"/>
</dbReference>
<dbReference type="FunFam" id="3.30.2410.10:FF:000003">
    <property type="entry name" value="probable E3 ubiquitin-protein ligase HERC4 isoform X1"/>
    <property type="match status" value="1"/>
</dbReference>
<accession>A0AAE8N3H8</accession>
<comment type="catalytic activity">
    <reaction evidence="1">
        <text>S-ubiquitinyl-[E2 ubiquitin-conjugating enzyme]-L-cysteine + [acceptor protein]-L-lysine = [E2 ubiquitin-conjugating enzyme]-L-cysteine + N(6)-ubiquitinyl-[acceptor protein]-L-lysine.</text>
        <dbReference type="EC" id="2.3.2.26"/>
    </reaction>
</comment>
<dbReference type="Gene3D" id="3.90.1750.10">
    <property type="entry name" value="Hect, E3 ligase catalytic domains"/>
    <property type="match status" value="1"/>
</dbReference>
<evidence type="ECO:0000256" key="1">
    <source>
        <dbReference type="ARBA" id="ARBA00000885"/>
    </source>
</evidence>
<feature type="active site" description="Glycyl thioester intermediate" evidence="5">
    <location>
        <position position="1284"/>
    </location>
</feature>
<evidence type="ECO:0000256" key="2">
    <source>
        <dbReference type="ARBA" id="ARBA00012485"/>
    </source>
</evidence>
<dbReference type="PROSITE" id="PS50237">
    <property type="entry name" value="HECT"/>
    <property type="match status" value="1"/>
</dbReference>
<feature type="compositionally biased region" description="Polar residues" evidence="6">
    <location>
        <begin position="205"/>
        <end position="214"/>
    </location>
</feature>
<keyword evidence="3" id="KW-0808">Transferase</keyword>
<dbReference type="GO" id="GO:0016874">
    <property type="term" value="F:ligase activity"/>
    <property type="evidence" value="ECO:0007669"/>
    <property type="project" value="UniProtKB-KW"/>
</dbReference>
<keyword evidence="9" id="KW-1185">Reference proteome</keyword>
<feature type="compositionally biased region" description="Basic and acidic residues" evidence="6">
    <location>
        <begin position="169"/>
        <end position="184"/>
    </location>
</feature>
<dbReference type="PANTHER" id="PTHR45700:SF8">
    <property type="entry name" value="HECT-TYPE E3 UBIQUITIN TRANSFERASE"/>
    <property type="match status" value="1"/>
</dbReference>
<feature type="region of interest" description="Disordered" evidence="6">
    <location>
        <begin position="271"/>
        <end position="498"/>
    </location>
</feature>
<dbReference type="InterPro" id="IPR032353">
    <property type="entry name" value="AZUL"/>
</dbReference>
<feature type="compositionally biased region" description="Low complexity" evidence="6">
    <location>
        <begin position="287"/>
        <end position="303"/>
    </location>
</feature>
<dbReference type="EC" id="2.3.2.26" evidence="2"/>
<dbReference type="Gene3D" id="3.30.2410.10">
    <property type="entry name" value="Hect, E3 ligase catalytic domain"/>
    <property type="match status" value="1"/>
</dbReference>
<name>A0AAE8N3H8_9PEZI</name>
<evidence type="ECO:0000256" key="4">
    <source>
        <dbReference type="ARBA" id="ARBA00022786"/>
    </source>
</evidence>
<dbReference type="PANTHER" id="PTHR45700">
    <property type="entry name" value="UBIQUITIN-PROTEIN LIGASE E3C"/>
    <property type="match status" value="1"/>
</dbReference>
<dbReference type="SMART" id="SM00119">
    <property type="entry name" value="HECTc"/>
    <property type="match status" value="1"/>
</dbReference>
<feature type="domain" description="HECT" evidence="7">
    <location>
        <begin position="958"/>
        <end position="1316"/>
    </location>
</feature>
<evidence type="ECO:0000256" key="3">
    <source>
        <dbReference type="ARBA" id="ARBA00022679"/>
    </source>
</evidence>
<feature type="region of interest" description="Disordered" evidence="6">
    <location>
        <begin position="147"/>
        <end position="235"/>
    </location>
</feature>
<keyword evidence="8" id="KW-0436">Ligase</keyword>
<evidence type="ECO:0000313" key="8">
    <source>
        <dbReference type="EMBL" id="SPO04849.1"/>
    </source>
</evidence>
<feature type="compositionally biased region" description="Acidic residues" evidence="6">
    <location>
        <begin position="451"/>
        <end position="473"/>
    </location>
</feature>
<comment type="caution">
    <text evidence="8">The sequence shown here is derived from an EMBL/GenBank/DDBJ whole genome shotgun (WGS) entry which is preliminary data.</text>
</comment>
<dbReference type="Pfam" id="PF16558">
    <property type="entry name" value="AZUL"/>
    <property type="match status" value="1"/>
</dbReference>
<feature type="compositionally biased region" description="Basic and acidic residues" evidence="6">
    <location>
        <begin position="305"/>
        <end position="316"/>
    </location>
</feature>
<dbReference type="SUPFAM" id="SSF56204">
    <property type="entry name" value="Hect, E3 ligase catalytic domain"/>
    <property type="match status" value="1"/>
</dbReference>
<evidence type="ECO:0000256" key="5">
    <source>
        <dbReference type="PROSITE-ProRule" id="PRU00104"/>
    </source>
</evidence>
<gene>
    <name evidence="8" type="ORF">DNG_07534</name>
</gene>
<dbReference type="Pfam" id="PF00632">
    <property type="entry name" value="HECT"/>
    <property type="match status" value="1"/>
</dbReference>
<protein>
    <recommendedName>
        <fullName evidence="2">HECT-type E3 ubiquitin transferase</fullName>
        <ecNumber evidence="2">2.3.2.26</ecNumber>
    </recommendedName>
</protein>